<name>A0A7C0Y253_DESA2</name>
<organism evidence="1">
    <name type="scientific">Desulfofervidus auxilii</name>
    <dbReference type="NCBI Taxonomy" id="1621989"/>
    <lineage>
        <taxon>Bacteria</taxon>
        <taxon>Pseudomonadati</taxon>
        <taxon>Thermodesulfobacteriota</taxon>
        <taxon>Candidatus Desulfofervidia</taxon>
        <taxon>Candidatus Desulfofervidales</taxon>
        <taxon>Candidatus Desulfofervidaceae</taxon>
        <taxon>Candidatus Desulfofervidus</taxon>
    </lineage>
</organism>
<evidence type="ECO:0000313" key="1">
    <source>
        <dbReference type="EMBL" id="HDD43907.1"/>
    </source>
</evidence>
<dbReference type="Proteomes" id="UP000886289">
    <property type="component" value="Unassembled WGS sequence"/>
</dbReference>
<dbReference type="EMBL" id="DRBS01000136">
    <property type="protein sequence ID" value="HDD43907.1"/>
    <property type="molecule type" value="Genomic_DNA"/>
</dbReference>
<comment type="caution">
    <text evidence="1">The sequence shown here is derived from an EMBL/GenBank/DDBJ whole genome shotgun (WGS) entry which is preliminary data.</text>
</comment>
<protein>
    <submittedName>
        <fullName evidence="1">Uncharacterized protein</fullName>
    </submittedName>
</protein>
<accession>A0A7C0Y253</accession>
<dbReference type="AlphaFoldDB" id="A0A7C0Y253"/>
<gene>
    <name evidence="1" type="ORF">ENG63_03480</name>
</gene>
<proteinExistence type="predicted"/>
<reference evidence="1" key="1">
    <citation type="journal article" date="2020" name="mSystems">
        <title>Genome- and Community-Level Interaction Insights into Carbon Utilization and Element Cycling Functions of Hydrothermarchaeota in Hydrothermal Sediment.</title>
        <authorList>
            <person name="Zhou Z."/>
            <person name="Liu Y."/>
            <person name="Xu W."/>
            <person name="Pan J."/>
            <person name="Luo Z.H."/>
            <person name="Li M."/>
        </authorList>
    </citation>
    <scope>NUCLEOTIDE SEQUENCE [LARGE SCALE GENOMIC DNA]</scope>
    <source>
        <strain evidence="1">HyVt-233</strain>
    </source>
</reference>
<sequence length="68" mass="8651">MLEEIYYLLRDIIDLEKYIKNRNIDIVDIRYKLILKRAKKLWKSQELEKFKEERLQRLVEYVEKDYKQ</sequence>